<keyword evidence="3" id="KW-1185">Reference proteome</keyword>
<reference evidence="2" key="1">
    <citation type="journal article" date="2023" name="Genome Biol. Evol.">
        <title>Long-read-based Genome Assembly of Drosophila gunungcola Reveals Fewer Chemosensory Genes in Flower-breeding Species.</title>
        <authorList>
            <person name="Negi A."/>
            <person name="Liao B.Y."/>
            <person name="Yeh S.D."/>
        </authorList>
    </citation>
    <scope>NUCLEOTIDE SEQUENCE</scope>
    <source>
        <strain evidence="2">Sukarami</strain>
    </source>
</reference>
<sequence>KRKALFWPALFCPFVFAKCERERECIQRRARASSHLAWLLEGDIKCARQLKCRFKALTEQMNCHVVRFPPQDFVYFTTLEDCFPFWAH</sequence>
<evidence type="ECO:0008006" key="4">
    <source>
        <dbReference type="Google" id="ProtNLM"/>
    </source>
</evidence>
<name>A0A9Q0BTA2_9MUSC</name>
<evidence type="ECO:0000313" key="3">
    <source>
        <dbReference type="Proteomes" id="UP001059596"/>
    </source>
</evidence>
<organism evidence="2 3">
    <name type="scientific">Drosophila gunungcola</name>
    <name type="common">fruit fly</name>
    <dbReference type="NCBI Taxonomy" id="103775"/>
    <lineage>
        <taxon>Eukaryota</taxon>
        <taxon>Metazoa</taxon>
        <taxon>Ecdysozoa</taxon>
        <taxon>Arthropoda</taxon>
        <taxon>Hexapoda</taxon>
        <taxon>Insecta</taxon>
        <taxon>Pterygota</taxon>
        <taxon>Neoptera</taxon>
        <taxon>Endopterygota</taxon>
        <taxon>Diptera</taxon>
        <taxon>Brachycera</taxon>
        <taxon>Muscomorpha</taxon>
        <taxon>Ephydroidea</taxon>
        <taxon>Drosophilidae</taxon>
        <taxon>Drosophila</taxon>
        <taxon>Sophophora</taxon>
    </lineage>
</organism>
<protein>
    <recommendedName>
        <fullName evidence="4">Secreted protein</fullName>
    </recommendedName>
</protein>
<feature type="chain" id="PRO_5040515616" description="Secreted protein" evidence="1">
    <location>
        <begin position="18"/>
        <end position="88"/>
    </location>
</feature>
<dbReference type="AlphaFoldDB" id="A0A9Q0BTA2"/>
<proteinExistence type="predicted"/>
<evidence type="ECO:0000313" key="2">
    <source>
        <dbReference type="EMBL" id="KAI8043922.1"/>
    </source>
</evidence>
<evidence type="ECO:0000256" key="1">
    <source>
        <dbReference type="SAM" id="SignalP"/>
    </source>
</evidence>
<feature type="non-terminal residue" evidence="2">
    <location>
        <position position="88"/>
    </location>
</feature>
<dbReference type="EMBL" id="JAMKOV010000001">
    <property type="protein sequence ID" value="KAI8043922.1"/>
    <property type="molecule type" value="Genomic_DNA"/>
</dbReference>
<feature type="signal peptide" evidence="1">
    <location>
        <begin position="1"/>
        <end position="17"/>
    </location>
</feature>
<comment type="caution">
    <text evidence="2">The sequence shown here is derived from an EMBL/GenBank/DDBJ whole genome shotgun (WGS) entry which is preliminary data.</text>
</comment>
<gene>
    <name evidence="2" type="ORF">M5D96_000068</name>
</gene>
<dbReference type="Proteomes" id="UP001059596">
    <property type="component" value="Chromosome 3R"/>
</dbReference>
<keyword evidence="1" id="KW-0732">Signal</keyword>
<accession>A0A9Q0BTA2</accession>